<accession>A0A386ZMC2</accession>
<dbReference type="AlphaFoldDB" id="A0A386ZMC2"/>
<dbReference type="KEGG" id="nyu:D7D52_32325"/>
<sequence length="83" mass="9245">MVDITTVFPAGTEGDHAEQARLVREADRDLGVDTAALHPLAERIRAAFDNAAVADLIDQNTITPRPREHAWLDGDWDDDWEHA</sequence>
<organism evidence="1 2">
    <name type="scientific">Nocardia yunnanensis</name>
    <dbReference type="NCBI Taxonomy" id="2382165"/>
    <lineage>
        <taxon>Bacteria</taxon>
        <taxon>Bacillati</taxon>
        <taxon>Actinomycetota</taxon>
        <taxon>Actinomycetes</taxon>
        <taxon>Mycobacteriales</taxon>
        <taxon>Nocardiaceae</taxon>
        <taxon>Nocardia</taxon>
    </lineage>
</organism>
<keyword evidence="2" id="KW-1185">Reference proteome</keyword>
<gene>
    <name evidence="1" type="ORF">D7D52_32325</name>
</gene>
<dbReference type="OrthoDB" id="4559251at2"/>
<reference evidence="1 2" key="1">
    <citation type="submission" date="2018-09" db="EMBL/GenBank/DDBJ databases">
        <title>Nocardia yunnanensis sp. nov., an actinomycete isolated from a soil sample.</title>
        <authorList>
            <person name="Zhang J."/>
        </authorList>
    </citation>
    <scope>NUCLEOTIDE SEQUENCE [LARGE SCALE GENOMIC DNA]</scope>
    <source>
        <strain evidence="1 2">CFHS0054</strain>
    </source>
</reference>
<evidence type="ECO:0000313" key="2">
    <source>
        <dbReference type="Proteomes" id="UP000267164"/>
    </source>
</evidence>
<evidence type="ECO:0000313" key="1">
    <source>
        <dbReference type="EMBL" id="AYF77725.1"/>
    </source>
</evidence>
<dbReference type="RefSeq" id="WP_120742472.1">
    <property type="nucleotide sequence ID" value="NZ_CP032568.1"/>
</dbReference>
<dbReference type="EMBL" id="CP032568">
    <property type="protein sequence ID" value="AYF77725.1"/>
    <property type="molecule type" value="Genomic_DNA"/>
</dbReference>
<name>A0A386ZMC2_9NOCA</name>
<proteinExistence type="predicted"/>
<dbReference type="Proteomes" id="UP000267164">
    <property type="component" value="Chromosome"/>
</dbReference>
<protein>
    <submittedName>
        <fullName evidence="1">Uncharacterized protein</fullName>
    </submittedName>
</protein>